<evidence type="ECO:0000256" key="1">
    <source>
        <dbReference type="ARBA" id="ARBA00007392"/>
    </source>
</evidence>
<gene>
    <name evidence="8" type="ORF">V5N11_009580</name>
</gene>
<protein>
    <recommendedName>
        <fullName evidence="4">Eukaryotic translation initiation factor 4C</fullName>
    </recommendedName>
</protein>
<evidence type="ECO:0000256" key="4">
    <source>
        <dbReference type="ARBA" id="ARBA00032507"/>
    </source>
</evidence>
<evidence type="ECO:0000313" key="9">
    <source>
        <dbReference type="Proteomes" id="UP001558713"/>
    </source>
</evidence>
<sequence>MTLFASLGLTTEFDAGTTMPKNKGKGGTNEADDENRELILKEDGQEYARVLRMLGNDRCEAMCIDGITRLCHIRGKMHKKVWVAAGDTILVGLRDFQYDKADVILKYMADEVRLLKAYKELPDTHLDEDGDYAGDDNIEFVDDDIDKI</sequence>
<dbReference type="GO" id="GO:0003743">
    <property type="term" value="F:translation initiation factor activity"/>
    <property type="evidence" value="ECO:0007669"/>
    <property type="project" value="UniProtKB-UniRule"/>
</dbReference>
<dbReference type="Pfam" id="PF01176">
    <property type="entry name" value="eIF-1a"/>
    <property type="match status" value="1"/>
</dbReference>
<evidence type="ECO:0000256" key="6">
    <source>
        <dbReference type="SAM" id="MobiDB-lite"/>
    </source>
</evidence>
<evidence type="ECO:0000256" key="3">
    <source>
        <dbReference type="ARBA" id="ARBA00022917"/>
    </source>
</evidence>
<dbReference type="Gene3D" id="2.40.50.140">
    <property type="entry name" value="Nucleic acid-binding proteins"/>
    <property type="match status" value="1"/>
</dbReference>
<dbReference type="PANTHER" id="PTHR21668">
    <property type="entry name" value="EIF-1A"/>
    <property type="match status" value="1"/>
</dbReference>
<dbReference type="SUPFAM" id="SSF50249">
    <property type="entry name" value="Nucleic acid-binding proteins"/>
    <property type="match status" value="1"/>
</dbReference>
<dbReference type="PROSITE" id="PS01262">
    <property type="entry name" value="IF1A"/>
    <property type="match status" value="1"/>
</dbReference>
<feature type="domain" description="S1-like" evidence="7">
    <location>
        <begin position="34"/>
        <end position="108"/>
    </location>
</feature>
<proteinExistence type="inferred from homology"/>
<accession>A0ABD1BKT0</accession>
<dbReference type="InterPro" id="IPR006196">
    <property type="entry name" value="RNA-binding_domain_S1_IF1"/>
</dbReference>
<dbReference type="InterPro" id="IPR012340">
    <property type="entry name" value="NA-bd_OB-fold"/>
</dbReference>
<name>A0ABD1BKT0_CARAN</name>
<reference evidence="8 9" key="1">
    <citation type="submission" date="2024-04" db="EMBL/GenBank/DDBJ databases">
        <title>Genome assembly C_amara_ONT_v2.</title>
        <authorList>
            <person name="Yant L."/>
            <person name="Moore C."/>
            <person name="Slenker M."/>
        </authorList>
    </citation>
    <scope>NUCLEOTIDE SEQUENCE [LARGE SCALE GENOMIC DNA]</scope>
    <source>
        <tissue evidence="8">Leaf</tissue>
    </source>
</reference>
<comment type="similarity">
    <text evidence="1">Belongs to the eIF-1A family.</text>
</comment>
<dbReference type="AlphaFoldDB" id="A0ABD1BKT0"/>
<dbReference type="HAMAP" id="MF_00216">
    <property type="entry name" value="aIF_1A"/>
    <property type="match status" value="1"/>
</dbReference>
<feature type="region of interest" description="Disordered" evidence="6">
    <location>
        <begin position="15"/>
        <end position="34"/>
    </location>
</feature>
<dbReference type="EMBL" id="JBANAX010000236">
    <property type="protein sequence ID" value="KAL1217807.1"/>
    <property type="molecule type" value="Genomic_DNA"/>
</dbReference>
<keyword evidence="9" id="KW-1185">Reference proteome</keyword>
<keyword evidence="2 5" id="KW-0396">Initiation factor</keyword>
<dbReference type="CDD" id="cd05793">
    <property type="entry name" value="S1_IF1A"/>
    <property type="match status" value="1"/>
</dbReference>
<dbReference type="PROSITE" id="PS50832">
    <property type="entry name" value="S1_IF1_TYPE"/>
    <property type="match status" value="1"/>
</dbReference>
<dbReference type="SMART" id="SM00652">
    <property type="entry name" value="eIF1a"/>
    <property type="match status" value="1"/>
</dbReference>
<comment type="caution">
    <text evidence="8">The sequence shown here is derived from an EMBL/GenBank/DDBJ whole genome shotgun (WGS) entry which is preliminary data.</text>
</comment>
<dbReference type="Proteomes" id="UP001558713">
    <property type="component" value="Unassembled WGS sequence"/>
</dbReference>
<evidence type="ECO:0000259" key="7">
    <source>
        <dbReference type="PROSITE" id="PS50832"/>
    </source>
</evidence>
<organism evidence="8 9">
    <name type="scientific">Cardamine amara subsp. amara</name>
    <dbReference type="NCBI Taxonomy" id="228776"/>
    <lineage>
        <taxon>Eukaryota</taxon>
        <taxon>Viridiplantae</taxon>
        <taxon>Streptophyta</taxon>
        <taxon>Embryophyta</taxon>
        <taxon>Tracheophyta</taxon>
        <taxon>Spermatophyta</taxon>
        <taxon>Magnoliopsida</taxon>
        <taxon>eudicotyledons</taxon>
        <taxon>Gunneridae</taxon>
        <taxon>Pentapetalae</taxon>
        <taxon>rosids</taxon>
        <taxon>malvids</taxon>
        <taxon>Brassicales</taxon>
        <taxon>Brassicaceae</taxon>
        <taxon>Cardamineae</taxon>
        <taxon>Cardamine</taxon>
    </lineage>
</organism>
<dbReference type="InterPro" id="IPR001253">
    <property type="entry name" value="TIF_eIF-1A"/>
</dbReference>
<keyword evidence="3 5" id="KW-0648">Protein biosynthesis</keyword>
<evidence type="ECO:0000256" key="5">
    <source>
        <dbReference type="PROSITE-ProRule" id="PRU00181"/>
    </source>
</evidence>
<evidence type="ECO:0000313" key="8">
    <source>
        <dbReference type="EMBL" id="KAL1217807.1"/>
    </source>
</evidence>
<dbReference type="InterPro" id="IPR018104">
    <property type="entry name" value="TIF_eIF-1A_CS"/>
</dbReference>
<evidence type="ECO:0000256" key="2">
    <source>
        <dbReference type="ARBA" id="ARBA00022540"/>
    </source>
</evidence>